<organism evidence="1 2">
    <name type="scientific">Portunus trituberculatus</name>
    <name type="common">Swimming crab</name>
    <name type="synonym">Neptunus trituberculatus</name>
    <dbReference type="NCBI Taxonomy" id="210409"/>
    <lineage>
        <taxon>Eukaryota</taxon>
        <taxon>Metazoa</taxon>
        <taxon>Ecdysozoa</taxon>
        <taxon>Arthropoda</taxon>
        <taxon>Crustacea</taxon>
        <taxon>Multicrustacea</taxon>
        <taxon>Malacostraca</taxon>
        <taxon>Eumalacostraca</taxon>
        <taxon>Eucarida</taxon>
        <taxon>Decapoda</taxon>
        <taxon>Pleocyemata</taxon>
        <taxon>Brachyura</taxon>
        <taxon>Eubrachyura</taxon>
        <taxon>Portunoidea</taxon>
        <taxon>Portunidae</taxon>
        <taxon>Portuninae</taxon>
        <taxon>Portunus</taxon>
    </lineage>
</organism>
<keyword evidence="2" id="KW-1185">Reference proteome</keyword>
<dbReference type="AlphaFoldDB" id="A0A5B7H3T4"/>
<accession>A0A5B7H3T4</accession>
<name>A0A5B7H3T4_PORTR</name>
<dbReference type="EMBL" id="VSRR010022476">
    <property type="protein sequence ID" value="MPC64713.1"/>
    <property type="molecule type" value="Genomic_DNA"/>
</dbReference>
<proteinExistence type="predicted"/>
<comment type="caution">
    <text evidence="1">The sequence shown here is derived from an EMBL/GenBank/DDBJ whole genome shotgun (WGS) entry which is preliminary data.</text>
</comment>
<evidence type="ECO:0000313" key="2">
    <source>
        <dbReference type="Proteomes" id="UP000324222"/>
    </source>
</evidence>
<gene>
    <name evidence="1" type="ORF">E2C01_058833</name>
</gene>
<reference evidence="1 2" key="1">
    <citation type="submission" date="2019-05" db="EMBL/GenBank/DDBJ databases">
        <title>Another draft genome of Portunus trituberculatus and its Hox gene families provides insights of decapod evolution.</title>
        <authorList>
            <person name="Jeong J.-H."/>
            <person name="Song I."/>
            <person name="Kim S."/>
            <person name="Choi T."/>
            <person name="Kim D."/>
            <person name="Ryu S."/>
            <person name="Kim W."/>
        </authorList>
    </citation>
    <scope>NUCLEOTIDE SEQUENCE [LARGE SCALE GENOMIC DNA]</scope>
    <source>
        <tissue evidence="1">Muscle</tissue>
    </source>
</reference>
<dbReference type="Proteomes" id="UP000324222">
    <property type="component" value="Unassembled WGS sequence"/>
</dbReference>
<evidence type="ECO:0000313" key="1">
    <source>
        <dbReference type="EMBL" id="MPC64713.1"/>
    </source>
</evidence>
<sequence>MLVRSPVRGQTKWFLRRLPVDQWSHLLEGLPHRGHPVLDGWVSRLGCFGRGVSALSWANIHIMWDLLLKRLVHKGMRYPVHGSQCSLPL</sequence>
<protein>
    <submittedName>
        <fullName evidence="1">Uncharacterized protein</fullName>
    </submittedName>
</protein>